<sequence length="93" mass="10140">MAAFLEGYTLGMHREPEGLDFGGLSAGAQYQSSLADEDQEFVYQDPEFKSAAKSGADGRGFKIAAFRLCNSEKLRETVVKVSQVFLAPDEVSK</sequence>
<proteinExistence type="predicted"/>
<evidence type="ECO:0000313" key="1">
    <source>
        <dbReference type="EMBL" id="WPB06712.1"/>
    </source>
</evidence>
<name>A0ABZ0P4B0_CERBT</name>
<protein>
    <submittedName>
        <fullName evidence="1">Uncharacterized protein</fullName>
    </submittedName>
</protein>
<accession>A0ABZ0P4B0</accession>
<dbReference type="RefSeq" id="XP_065459473.1">
    <property type="nucleotide sequence ID" value="XM_065603401.1"/>
</dbReference>
<gene>
    <name evidence="1" type="ORF">RHO25_011371</name>
</gene>
<dbReference type="EMBL" id="CP134190">
    <property type="protein sequence ID" value="WPB06712.1"/>
    <property type="molecule type" value="Genomic_DNA"/>
</dbReference>
<organism evidence="1 2">
    <name type="scientific">Cercospora beticola</name>
    <name type="common">Sugarbeet leaf spot fungus</name>
    <dbReference type="NCBI Taxonomy" id="122368"/>
    <lineage>
        <taxon>Eukaryota</taxon>
        <taxon>Fungi</taxon>
        <taxon>Dikarya</taxon>
        <taxon>Ascomycota</taxon>
        <taxon>Pezizomycotina</taxon>
        <taxon>Dothideomycetes</taxon>
        <taxon>Dothideomycetidae</taxon>
        <taxon>Mycosphaerellales</taxon>
        <taxon>Mycosphaerellaceae</taxon>
        <taxon>Cercospora</taxon>
    </lineage>
</organism>
<evidence type="ECO:0000313" key="2">
    <source>
        <dbReference type="Proteomes" id="UP001302367"/>
    </source>
</evidence>
<dbReference type="GeneID" id="90644746"/>
<dbReference type="Proteomes" id="UP001302367">
    <property type="component" value="Chromosome 7"/>
</dbReference>
<keyword evidence="2" id="KW-1185">Reference proteome</keyword>
<reference evidence="1 2" key="1">
    <citation type="submission" date="2023-09" db="EMBL/GenBank/DDBJ databases">
        <title>Complete-Gapless Cercospora beticola genome.</title>
        <authorList>
            <person name="Wyatt N.A."/>
            <person name="Spanner R.E."/>
            <person name="Bolton M.D."/>
        </authorList>
    </citation>
    <scope>NUCLEOTIDE SEQUENCE [LARGE SCALE GENOMIC DNA]</scope>
    <source>
        <strain evidence="1">Cb09-40</strain>
    </source>
</reference>